<sequence length="269" mass="31611">MELPIQWSIEHETILSEWGDKALCYKWLHMKSNTKYQYLHNVYTIPVIIMSTLTGTANFAQEKLPSQYIFYAPVVIGCINILAGIITTVQQFLHITELYESHRVSTIAWDKFYRRIKHELARKPTERTPISEFMLTATEEYDRLIETSPSIDKDILVQFKSTFDGSFTNSNIKSMYQELTKPDILDTLVSIRKSIYKNPEDRIKENITTRLQQELGSDNNIVNQYKKIQEFNTRFRVELSREPTRKEYMDNLEDIPVAFIDTFLTQSQV</sequence>
<evidence type="ECO:0000256" key="1">
    <source>
        <dbReference type="SAM" id="Phobius"/>
    </source>
</evidence>
<feature type="transmembrane region" description="Helical" evidence="1">
    <location>
        <begin position="38"/>
        <end position="57"/>
    </location>
</feature>
<protein>
    <recommendedName>
        <fullName evidence="3">SMODS and SLOG-associating 2TM effector domain-containing protein</fullName>
    </recommendedName>
</protein>
<feature type="transmembrane region" description="Helical" evidence="1">
    <location>
        <begin position="69"/>
        <end position="93"/>
    </location>
</feature>
<dbReference type="NCBIfam" id="NF033632">
    <property type="entry name" value="SLATT_4"/>
    <property type="match status" value="1"/>
</dbReference>
<keyword evidence="1" id="KW-1133">Transmembrane helix</keyword>
<keyword evidence="1" id="KW-0472">Membrane</keyword>
<accession>A0A6C0HNS9</accession>
<reference evidence="2" key="1">
    <citation type="journal article" date="2020" name="Nature">
        <title>Giant virus diversity and host interactions through global metagenomics.</title>
        <authorList>
            <person name="Schulz F."/>
            <person name="Roux S."/>
            <person name="Paez-Espino D."/>
            <person name="Jungbluth S."/>
            <person name="Walsh D.A."/>
            <person name="Denef V.J."/>
            <person name="McMahon K.D."/>
            <person name="Konstantinidis K.T."/>
            <person name="Eloe-Fadrosh E.A."/>
            <person name="Kyrpides N.C."/>
            <person name="Woyke T."/>
        </authorList>
    </citation>
    <scope>NUCLEOTIDE SEQUENCE</scope>
    <source>
        <strain evidence="2">GVMAG-M-3300023184-160</strain>
    </source>
</reference>
<evidence type="ECO:0008006" key="3">
    <source>
        <dbReference type="Google" id="ProtNLM"/>
    </source>
</evidence>
<dbReference type="EMBL" id="MN739994">
    <property type="protein sequence ID" value="QHT82044.1"/>
    <property type="molecule type" value="Genomic_DNA"/>
</dbReference>
<name>A0A6C0HNS9_9ZZZZ</name>
<organism evidence="2">
    <name type="scientific">viral metagenome</name>
    <dbReference type="NCBI Taxonomy" id="1070528"/>
    <lineage>
        <taxon>unclassified sequences</taxon>
        <taxon>metagenomes</taxon>
        <taxon>organismal metagenomes</taxon>
    </lineage>
</organism>
<keyword evidence="1" id="KW-0812">Transmembrane</keyword>
<dbReference type="AlphaFoldDB" id="A0A6C0HNS9"/>
<proteinExistence type="predicted"/>
<evidence type="ECO:0000313" key="2">
    <source>
        <dbReference type="EMBL" id="QHT82044.1"/>
    </source>
</evidence>